<gene>
    <name evidence="2" type="ORF">FQA47_015048</name>
</gene>
<keyword evidence="1" id="KW-0472">Membrane</keyword>
<evidence type="ECO:0000256" key="1">
    <source>
        <dbReference type="SAM" id="Phobius"/>
    </source>
</evidence>
<reference evidence="2" key="1">
    <citation type="journal article" name="BMC Genomics">
        <title>Long-read sequencing and de novo genome assembly of marine medaka (Oryzias melastigma).</title>
        <authorList>
            <person name="Liang P."/>
            <person name="Saqib H.S.A."/>
            <person name="Ni X."/>
            <person name="Shen Y."/>
        </authorList>
    </citation>
    <scope>NUCLEOTIDE SEQUENCE</scope>
    <source>
        <strain evidence="2">Bigg-433</strain>
    </source>
</reference>
<accession>A0A834FM62</accession>
<protein>
    <submittedName>
        <fullName evidence="2">Uncharacterized protein</fullName>
    </submittedName>
</protein>
<dbReference type="EMBL" id="WKFB01000080">
    <property type="protein sequence ID" value="KAF6736774.1"/>
    <property type="molecule type" value="Genomic_DNA"/>
</dbReference>
<dbReference type="Proteomes" id="UP000646548">
    <property type="component" value="Unassembled WGS sequence"/>
</dbReference>
<name>A0A834FM62_ORYME</name>
<proteinExistence type="predicted"/>
<sequence>MASLLARARGSASCRWFLQSRAAFFSLFFTLVVVKVGGVTDVFLWMKLQSRRVQRGAADLLRSSSLVSLQRSVSQQDHDSCIIERSSSCEEFKESDVLVRLTVPVLWDQNLNFMDQLLQEVTSSEAA</sequence>
<keyword evidence="1" id="KW-0812">Transmembrane</keyword>
<feature type="transmembrane region" description="Helical" evidence="1">
    <location>
        <begin position="23"/>
        <end position="45"/>
    </location>
</feature>
<organism evidence="2 3">
    <name type="scientific">Oryzias melastigma</name>
    <name type="common">Marine medaka</name>
    <dbReference type="NCBI Taxonomy" id="30732"/>
    <lineage>
        <taxon>Eukaryota</taxon>
        <taxon>Metazoa</taxon>
        <taxon>Chordata</taxon>
        <taxon>Craniata</taxon>
        <taxon>Vertebrata</taxon>
        <taxon>Euteleostomi</taxon>
        <taxon>Actinopterygii</taxon>
        <taxon>Neopterygii</taxon>
        <taxon>Teleostei</taxon>
        <taxon>Neoteleostei</taxon>
        <taxon>Acanthomorphata</taxon>
        <taxon>Ovalentaria</taxon>
        <taxon>Atherinomorphae</taxon>
        <taxon>Beloniformes</taxon>
        <taxon>Adrianichthyidae</taxon>
        <taxon>Oryziinae</taxon>
        <taxon>Oryzias</taxon>
    </lineage>
</organism>
<evidence type="ECO:0000313" key="2">
    <source>
        <dbReference type="EMBL" id="KAF6736774.1"/>
    </source>
</evidence>
<dbReference type="AlphaFoldDB" id="A0A834FM62"/>
<keyword evidence="1" id="KW-1133">Transmembrane helix</keyword>
<comment type="caution">
    <text evidence="2">The sequence shown here is derived from an EMBL/GenBank/DDBJ whole genome shotgun (WGS) entry which is preliminary data.</text>
</comment>
<evidence type="ECO:0000313" key="3">
    <source>
        <dbReference type="Proteomes" id="UP000646548"/>
    </source>
</evidence>